<organism evidence="1 2">
    <name type="scientific">Monascus purpureus</name>
    <name type="common">Red mold</name>
    <name type="synonym">Monascus anka</name>
    <dbReference type="NCBI Taxonomy" id="5098"/>
    <lineage>
        <taxon>Eukaryota</taxon>
        <taxon>Fungi</taxon>
        <taxon>Dikarya</taxon>
        <taxon>Ascomycota</taxon>
        <taxon>Pezizomycotina</taxon>
        <taxon>Eurotiomycetes</taxon>
        <taxon>Eurotiomycetidae</taxon>
        <taxon>Eurotiales</taxon>
        <taxon>Aspergillaceae</taxon>
        <taxon>Monascus</taxon>
    </lineage>
</organism>
<evidence type="ECO:0000313" key="2">
    <source>
        <dbReference type="Proteomes" id="UP000319663"/>
    </source>
</evidence>
<sequence>MLEFSNYAHVEVNRRGTNAAKKYEYEYWSTKYQWRREMRKEGDLREASYHLVNLKTGKTVAHLVPDILTPLEAVEEASKGGWIPPSSMWINDSFVYDKMPDIADVIVATGLAVLVDDCIHRRWHSKGRSQRAPVAKSIELMGPKKLFQRRWSS</sequence>
<reference evidence="1 2" key="1">
    <citation type="submission" date="2019-06" db="EMBL/GenBank/DDBJ databases">
        <title>Wine fermentation using esterase from Monascus purpureus.</title>
        <authorList>
            <person name="Geng C."/>
            <person name="Zhang Y."/>
        </authorList>
    </citation>
    <scope>NUCLEOTIDE SEQUENCE [LARGE SCALE GENOMIC DNA]</scope>
    <source>
        <strain evidence="1">HQ1</strain>
    </source>
</reference>
<proteinExistence type="predicted"/>
<evidence type="ECO:0000313" key="1">
    <source>
        <dbReference type="EMBL" id="TQB68100.1"/>
    </source>
</evidence>
<accession>A0A507QM91</accession>
<name>A0A507QM91_MONPU</name>
<protein>
    <submittedName>
        <fullName evidence="1">Uncharacterized protein</fullName>
    </submittedName>
</protein>
<dbReference type="STRING" id="5098.A0A507QM91"/>
<gene>
    <name evidence="1" type="ORF">MPDQ_004036</name>
</gene>
<dbReference type="AlphaFoldDB" id="A0A507QM91"/>
<keyword evidence="2" id="KW-1185">Reference proteome</keyword>
<dbReference type="EMBL" id="VIFY01000253">
    <property type="protein sequence ID" value="TQB68100.1"/>
    <property type="molecule type" value="Genomic_DNA"/>
</dbReference>
<comment type="caution">
    <text evidence="1">The sequence shown here is derived from an EMBL/GenBank/DDBJ whole genome shotgun (WGS) entry which is preliminary data.</text>
</comment>
<dbReference type="Proteomes" id="UP000319663">
    <property type="component" value="Unassembled WGS sequence"/>
</dbReference>